<organism evidence="2 4">
    <name type="scientific">Brassica napus</name>
    <name type="common">Rape</name>
    <dbReference type="NCBI Taxonomy" id="3708"/>
    <lineage>
        <taxon>Eukaryota</taxon>
        <taxon>Viridiplantae</taxon>
        <taxon>Streptophyta</taxon>
        <taxon>Embryophyta</taxon>
        <taxon>Tracheophyta</taxon>
        <taxon>Spermatophyta</taxon>
        <taxon>Magnoliopsida</taxon>
        <taxon>eudicotyledons</taxon>
        <taxon>Gunneridae</taxon>
        <taxon>Pentapetalae</taxon>
        <taxon>rosids</taxon>
        <taxon>malvids</taxon>
        <taxon>Brassicales</taxon>
        <taxon>Brassicaceae</taxon>
        <taxon>Brassiceae</taxon>
        <taxon>Brassica</taxon>
    </lineage>
</organism>
<evidence type="ECO:0000313" key="3">
    <source>
        <dbReference type="EMBL" id="KAH0852642.1"/>
    </source>
</evidence>
<keyword evidence="4" id="KW-1185">Reference proteome</keyword>
<name>A0ABQ7XBH0_BRANA</name>
<feature type="region of interest" description="Disordered" evidence="1">
    <location>
        <begin position="478"/>
        <end position="503"/>
    </location>
</feature>
<accession>A0ABQ7XBH0</accession>
<evidence type="ECO:0000256" key="1">
    <source>
        <dbReference type="SAM" id="MobiDB-lite"/>
    </source>
</evidence>
<gene>
    <name evidence="3" type="ORF">HID58_093807</name>
    <name evidence="2" type="ORF">HID58_094029</name>
</gene>
<protein>
    <submittedName>
        <fullName evidence="2">Uncharacterized protein</fullName>
    </submittedName>
</protein>
<evidence type="ECO:0000313" key="2">
    <source>
        <dbReference type="EMBL" id="KAH0852433.1"/>
    </source>
</evidence>
<reference evidence="2 4" key="1">
    <citation type="submission" date="2021-05" db="EMBL/GenBank/DDBJ databases">
        <title>Genome Assembly of Synthetic Allotetraploid Brassica napus Reveals Homoeologous Exchanges between Subgenomes.</title>
        <authorList>
            <person name="Davis J.T."/>
        </authorList>
    </citation>
    <scope>NUCLEOTIDE SEQUENCE [LARGE SCALE GENOMIC DNA]</scope>
    <source>
        <strain evidence="4">cv. Da-Ae</strain>
        <tissue evidence="2">Seedling</tissue>
    </source>
</reference>
<dbReference type="EMBL" id="JAGKQM010001000">
    <property type="protein sequence ID" value="KAH0852642.1"/>
    <property type="molecule type" value="Genomic_DNA"/>
</dbReference>
<feature type="compositionally biased region" description="Basic and acidic residues" evidence="1">
    <location>
        <begin position="478"/>
        <end position="496"/>
    </location>
</feature>
<evidence type="ECO:0000313" key="4">
    <source>
        <dbReference type="Proteomes" id="UP000824890"/>
    </source>
</evidence>
<feature type="region of interest" description="Disordered" evidence="1">
    <location>
        <begin position="256"/>
        <end position="287"/>
    </location>
</feature>
<sequence>MRLPEKLCEYQKQQEQTARSIHRDSSKLSAHETQLWRRMILKDTPLGGRLGEPANGLYWCYREVVVLECWMIDHERKMLTVSSVEMCGRERRCLLKLGIFAEKGCHVNVRESCITDVVENISAERQPHLLTYVGKKSYMLCGCVHALAIWIYESVPGLGEIYGHRIDGPEVPLLSWHGSRQRINFLNFCAQEKQQHQKVRVRHMILKPMEDRYPKWDEDEPPADLDNMIVDILNDQLNVKFWEVVPPSKYLKGKTHVTAPSVPDTVDESPSAKRKKEKQTAPEMAESHSDMPINNITIQKFLECMEAKMGLLETELKNEMAILREEINVLKGKDDEKIPSNAGNSKVQDDDDTCSNTMSWMVQTKKSSIDGLPIQRVVKKEKKNKKTMPVKEDVKPLKKVKTEKAFSIPELNDQSISTDDWENNLKWEKSVKCRQVLEALVSDVEPRRRRKQQLTKTQVWPFVGNPTVKRIITGVSKEPYDPLSKVDPDRKEKDESGFAYVST</sequence>
<comment type="caution">
    <text evidence="2">The sequence shown here is derived from an EMBL/GenBank/DDBJ whole genome shotgun (WGS) entry which is preliminary data.</text>
</comment>
<dbReference type="Proteomes" id="UP000824890">
    <property type="component" value="Unassembled WGS sequence"/>
</dbReference>
<dbReference type="EMBL" id="JAGKQM010001083">
    <property type="protein sequence ID" value="KAH0852433.1"/>
    <property type="molecule type" value="Genomic_DNA"/>
</dbReference>
<proteinExistence type="predicted"/>